<accession>A0A8J2WL37</accession>
<dbReference type="InterPro" id="IPR010255">
    <property type="entry name" value="Haem_peroxidase_sf"/>
</dbReference>
<dbReference type="PROSITE" id="PS50082">
    <property type="entry name" value="WD_REPEATS_2"/>
    <property type="match status" value="1"/>
</dbReference>
<name>A0A8J2WL37_9CRUS</name>
<dbReference type="GO" id="GO:0004601">
    <property type="term" value="F:peroxidase activity"/>
    <property type="evidence" value="ECO:0007669"/>
    <property type="project" value="InterPro"/>
</dbReference>
<protein>
    <submittedName>
        <fullName evidence="2">Uncharacterized protein</fullName>
    </submittedName>
</protein>
<evidence type="ECO:0000313" key="3">
    <source>
        <dbReference type="Proteomes" id="UP000789390"/>
    </source>
</evidence>
<dbReference type="GO" id="GO:0006979">
    <property type="term" value="P:response to oxidative stress"/>
    <property type="evidence" value="ECO:0007669"/>
    <property type="project" value="InterPro"/>
</dbReference>
<organism evidence="2 3">
    <name type="scientific">Daphnia galeata</name>
    <dbReference type="NCBI Taxonomy" id="27404"/>
    <lineage>
        <taxon>Eukaryota</taxon>
        <taxon>Metazoa</taxon>
        <taxon>Ecdysozoa</taxon>
        <taxon>Arthropoda</taxon>
        <taxon>Crustacea</taxon>
        <taxon>Branchiopoda</taxon>
        <taxon>Diplostraca</taxon>
        <taxon>Cladocera</taxon>
        <taxon>Anomopoda</taxon>
        <taxon>Daphniidae</taxon>
        <taxon>Daphnia</taxon>
    </lineage>
</organism>
<dbReference type="GO" id="GO:0020037">
    <property type="term" value="F:heme binding"/>
    <property type="evidence" value="ECO:0007669"/>
    <property type="project" value="InterPro"/>
</dbReference>
<dbReference type="EMBL" id="CAKKLH010000235">
    <property type="protein sequence ID" value="CAH0106863.1"/>
    <property type="molecule type" value="Genomic_DNA"/>
</dbReference>
<reference evidence="2" key="1">
    <citation type="submission" date="2021-11" db="EMBL/GenBank/DDBJ databases">
        <authorList>
            <person name="Schell T."/>
        </authorList>
    </citation>
    <scope>NUCLEOTIDE SEQUENCE</scope>
    <source>
        <strain evidence="2">M5</strain>
    </source>
</reference>
<evidence type="ECO:0000256" key="1">
    <source>
        <dbReference type="PROSITE-ProRule" id="PRU00221"/>
    </source>
</evidence>
<evidence type="ECO:0000313" key="2">
    <source>
        <dbReference type="EMBL" id="CAH0106863.1"/>
    </source>
</evidence>
<dbReference type="SUPFAM" id="SSF117289">
    <property type="entry name" value="Nucleoporin domain"/>
    <property type="match status" value="1"/>
</dbReference>
<dbReference type="PANTHER" id="PTHR33099:SF7">
    <property type="entry name" value="MYND-TYPE DOMAIN-CONTAINING PROTEIN"/>
    <property type="match status" value="1"/>
</dbReference>
<proteinExistence type="predicted"/>
<dbReference type="SUPFAM" id="SSF48113">
    <property type="entry name" value="Heme-dependent peroxidases"/>
    <property type="match status" value="1"/>
</dbReference>
<dbReference type="PANTHER" id="PTHR33099">
    <property type="entry name" value="FE2OG DIOXYGENASE DOMAIN-CONTAINING PROTEIN"/>
    <property type="match status" value="1"/>
</dbReference>
<dbReference type="Pfam" id="PF03098">
    <property type="entry name" value="An_peroxidase"/>
    <property type="match status" value="1"/>
</dbReference>
<keyword evidence="1" id="KW-0853">WD repeat</keyword>
<keyword evidence="3" id="KW-1185">Reference proteome</keyword>
<dbReference type="InterPro" id="IPR037120">
    <property type="entry name" value="Haem_peroxidase_sf_animal"/>
</dbReference>
<dbReference type="Gene3D" id="1.10.640.10">
    <property type="entry name" value="Haem peroxidase domain superfamily, animal type"/>
    <property type="match status" value="1"/>
</dbReference>
<dbReference type="SMART" id="SM00320">
    <property type="entry name" value="WD40"/>
    <property type="match status" value="2"/>
</dbReference>
<comment type="caution">
    <text evidence="2">The sequence shown here is derived from an EMBL/GenBank/DDBJ whole genome shotgun (WGS) entry which is preliminary data.</text>
</comment>
<dbReference type="OrthoDB" id="407922at2759"/>
<dbReference type="InterPro" id="IPR001680">
    <property type="entry name" value="WD40_rpt"/>
</dbReference>
<sequence>MAANGNSVDKEQIYKFISFQNEVVFDFASTSQVSVDENPVFRMKFEMGEIKIPVSLEDIVRLKQISEEAPYGMWCNVSIDPSVRRAFQIDSKKVLSVSPKNFDLWFVARHLQLNIDFENVQVKLDKLILYEIGGHFKQTFISNQIGTIGTVILQLPVEGGHEGGRLVVEYQGKRKIIETNQSSAQSYYLSSFYNSCHHFMEPVTKGYKLTLVFNLIWKNLRTEMPHDFPVFLTALNGVRKVLNSWIPLSKEPKEMAGDVTGSWNNLREIEDPLEVNPTSSNESLCSERILKEKILYIALQEKYDENYLSFKSLQGEDREKAIIFEDLRFLERHLAIVLRKKTKITTFNNLIDSSSEVSSHETYSSKILRWIDADNLQQKLNIELDWDRQCVGPPPFRNELDVQTDMLYREDDSNNKIETQFLHHFVLVIWPKHLSTQIYCRYGLSSLLEQLEDDSRLATVKSQRKDRQRCIQVFKRVISFCYADPEMAWTLPGMEKGELTLRLLRLCITLQSCTEGLILLKILGSDFREESSDGKVSENFEGIQNEQVAQAIAEFESLIGWDGVADLIKLLVTPRRIAHQLIPIIKLAKCLLNVNCVEGAIEVGDAISYLFSSLDNTTVAVIKQSEVEAFIDMVVSLERNPKSSSEKRKDASVNLFLRLEKLLQCRLAISFEAQYVSSLKSNESCTSILKEIYRILSVVFDFYNPILNNIVVEVMGSYIRLGNAEWVESLITAISLCPVGPGFPAMKKNLLKKLISSPVMKELATSSQLGTHAMILLFKNHFVLLVEELSSSTREVDDMCQTVLSELSSCLKVFIKLKCESIGINSTHKSEIPFVLLEKLEVRQLFDLLIDVLSDDQCSSNSEVSSMMCKSLFAVMKAEKVPAMLHRKPILDAVKYLNRLEDKSLIEFLLKHVCAKEIFGSWDRHFKYELFDNLISSSDIWNTLNSASKLIVVNSCTSLVTLWIMDDCRQLESAVPDENLQIFCCVQLFFLIEKNGFGVVTTNSIIFEQLLSKLSLSQLMNLLLDFYESEIESQPSFKQFPAGLDWFQKLCRLVFSLDFVSIVNIESRVEHIYACLFMLEDEQCWQFFASQLCESGEKGKVFIEHVVRSAVTRQALVNSSLGLPALTQILDSWITNSSKKPPPLTWEQPDAFFESNAALQDFLRSANPSISYGNFQSRKRAVEYAHLLVEKGITGNFNVEVKICTRGKFFRCLITKIQRHENSANVDEEQYEFVKELVELRRNLTLQNETAAVSMPSGEMAINPSPPKRQRNAENLAAATGAIQLGGENRKFLSSTSTVYYGGLHRKFYCTVRLTVLQWVLGYCTVRPLEALSVSDGWVYPSDGWGCHHETQTEGKVEPAEQLNSNIHYLDGSKIYGSDDKSSSDLRTMVDGLLKSENISSSTRQRKFKKRNPESTEELTVALQDEVLRIQSVYAGELRLLVLLRGNSFEIHVVDTKVSIKNDVTKVGALSIPGHRTDVRALCFSSEKIALASASGESLKIWNRGSQNCIRTMACDYALAILFATGDRNLIVATKTGKLQIFDIAAGRLLEEIAAHEGEAWTVTMSPDLRGIASDGRTRAGNFGNLNWWWTGQWRRKKTTTTTSR</sequence>
<dbReference type="Gene3D" id="2.130.10.10">
    <property type="entry name" value="YVTN repeat-like/Quinoprotein amine dehydrogenase"/>
    <property type="match status" value="1"/>
</dbReference>
<feature type="repeat" description="WD" evidence="1">
    <location>
        <begin position="1472"/>
        <end position="1512"/>
    </location>
</feature>
<dbReference type="InterPro" id="IPR015943">
    <property type="entry name" value="WD40/YVTN_repeat-like_dom_sf"/>
</dbReference>
<dbReference type="InterPro" id="IPR019791">
    <property type="entry name" value="Haem_peroxidase_animal"/>
</dbReference>
<dbReference type="Proteomes" id="UP000789390">
    <property type="component" value="Unassembled WGS sequence"/>
</dbReference>
<gene>
    <name evidence="2" type="ORF">DGAL_LOCUS10025</name>
</gene>